<dbReference type="AlphaFoldDB" id="V9GZM2"/>
<accession>V9GZM2</accession>
<proteinExistence type="predicted"/>
<organism evidence="1">
    <name type="scientific">Chlorocebus aethiops</name>
    <name type="common">Green monkey</name>
    <name type="synonym">Cercopithecus aethiops</name>
    <dbReference type="NCBI Taxonomy" id="9534"/>
    <lineage>
        <taxon>Eukaryota</taxon>
        <taxon>Metazoa</taxon>
        <taxon>Chordata</taxon>
        <taxon>Craniata</taxon>
        <taxon>Vertebrata</taxon>
        <taxon>Euteleostomi</taxon>
        <taxon>Mammalia</taxon>
        <taxon>Eutheria</taxon>
        <taxon>Euarchontoglires</taxon>
        <taxon>Primates</taxon>
        <taxon>Haplorrhini</taxon>
        <taxon>Catarrhini</taxon>
        <taxon>Cercopithecidae</taxon>
        <taxon>Cercopithecinae</taxon>
        <taxon>Chlorocebus</taxon>
    </lineage>
</organism>
<protein>
    <submittedName>
        <fullName evidence="1">C.aethiops open reading frame A protein</fullName>
    </submittedName>
</protein>
<evidence type="ECO:0000313" key="1">
    <source>
        <dbReference type="EMBL" id="AAA35360.1"/>
    </source>
</evidence>
<sequence>MVHHHCDAGTVIMRADRFIPGQDQKNRVLVNTVLVRISRAVDGKHLSAGIRHTVFRIALTVPLKPEFGDRRGCKAGEHCTSSTTGLVNVFHLCLLPRCFYSGYQGLTVSAAVPSVCRHGNIRSIFL</sequence>
<dbReference type="EMBL" id="M59434">
    <property type="protein sequence ID" value="AAA35360.1"/>
    <property type="molecule type" value="Genomic_DNA"/>
</dbReference>
<reference evidence="1" key="1">
    <citation type="journal article" date="1991" name="Virology">
        <title>Analysis of complex mutations induced in cells by herpes simplex virus type-1.</title>
        <authorList>
            <person name="Hwang C.B.C."/>
            <person name="Shillitoe E.J."/>
        </authorList>
    </citation>
    <scope>NUCLEOTIDE SEQUENCE</scope>
</reference>
<name>V9GZM2_CHLAE</name>